<evidence type="ECO:0000313" key="2">
    <source>
        <dbReference type="Proteomes" id="UP000663903"/>
    </source>
</evidence>
<keyword evidence="2" id="KW-1185">Reference proteome</keyword>
<dbReference type="KEGG" id="otd:J1M35_16020"/>
<reference evidence="1" key="1">
    <citation type="submission" date="2021-03" db="EMBL/GenBank/DDBJ databases">
        <title>Ottowia sp. 27C isolated from the cloaca of a Giant Asian pond turtle (Heosemys grandis).</title>
        <authorList>
            <person name="Spergser J."/>
            <person name="Busse H.-J."/>
        </authorList>
    </citation>
    <scope>NUCLEOTIDE SEQUENCE</scope>
    <source>
        <strain evidence="1">27C</strain>
    </source>
</reference>
<evidence type="ECO:0000313" key="1">
    <source>
        <dbReference type="EMBL" id="QTD44584.1"/>
    </source>
</evidence>
<gene>
    <name evidence="1" type="ORF">J1M35_16020</name>
</gene>
<accession>A0A975H2A3</accession>
<proteinExistence type="predicted"/>
<protein>
    <submittedName>
        <fullName evidence="1">DUF4224 domain-containing protein</fullName>
    </submittedName>
</protein>
<sequence>MSDLTLSPDEIAAITGYRSSTRQLNQLHARGFVRAYIGPRGVVLERAHYEAVCRGEYDKRPERKAANLDFLRVGRSVA</sequence>
<dbReference type="AlphaFoldDB" id="A0A975H2A3"/>
<organism evidence="1 2">
    <name type="scientific">Ottowia testudinis</name>
    <dbReference type="NCBI Taxonomy" id="2816950"/>
    <lineage>
        <taxon>Bacteria</taxon>
        <taxon>Pseudomonadati</taxon>
        <taxon>Pseudomonadota</taxon>
        <taxon>Betaproteobacteria</taxon>
        <taxon>Burkholderiales</taxon>
        <taxon>Comamonadaceae</taxon>
        <taxon>Ottowia</taxon>
    </lineage>
</organism>
<dbReference type="EMBL" id="CP071796">
    <property type="protein sequence ID" value="QTD44584.1"/>
    <property type="molecule type" value="Genomic_DNA"/>
</dbReference>
<dbReference type="Proteomes" id="UP000663903">
    <property type="component" value="Chromosome"/>
</dbReference>
<dbReference type="RefSeq" id="WP_208008148.1">
    <property type="nucleotide sequence ID" value="NZ_CP071796.1"/>
</dbReference>
<name>A0A975H2A3_9BURK</name>